<dbReference type="Gene3D" id="3.40.50.1820">
    <property type="entry name" value="alpha/beta hydrolase"/>
    <property type="match status" value="1"/>
</dbReference>
<evidence type="ECO:0000313" key="2">
    <source>
        <dbReference type="Proteomes" id="UP001464923"/>
    </source>
</evidence>
<dbReference type="PIRSF" id="PIRSF029171">
    <property type="entry name" value="Esterase_LipA"/>
    <property type="match status" value="1"/>
</dbReference>
<reference evidence="1 2" key="1">
    <citation type="submission" date="2024-03" db="EMBL/GenBank/DDBJ databases">
        <title>Draft genome sequence of Pseudonocardia tropica JCM 19149.</title>
        <authorList>
            <person name="Butdee W."/>
            <person name="Duangmal K."/>
        </authorList>
    </citation>
    <scope>NUCLEOTIDE SEQUENCE [LARGE SCALE GENOMIC DNA]</scope>
    <source>
        <strain evidence="1 2">JCM 19149</strain>
    </source>
</reference>
<proteinExistence type="predicted"/>
<dbReference type="Proteomes" id="UP001464923">
    <property type="component" value="Unassembled WGS sequence"/>
</dbReference>
<keyword evidence="2" id="KW-1185">Reference proteome</keyword>
<dbReference type="RefSeq" id="WP_345644040.1">
    <property type="nucleotide sequence ID" value="NZ_BAABLY010000025.1"/>
</dbReference>
<dbReference type="InterPro" id="IPR029058">
    <property type="entry name" value="AB_hydrolase_fold"/>
</dbReference>
<dbReference type="Pfam" id="PF03583">
    <property type="entry name" value="LIP"/>
    <property type="match status" value="1"/>
</dbReference>
<sequence length="438" mass="45845">MSRRLGGTPRRSKRLAAVIAGLTTIAIIGGASVAMATEPTPPPTGPLDQALAQVPGLPPLSDDDFYQPPARTEGDVGDIIRSRSIVAPAFPEATTQQFMYVSKNQKGDAVPVTGTLLTSSTAPKKDAPLVVVTPGTRGLGKQCAPSKQFNLATLDPRAADYESATYTQYLLRGINVVVTDYVGGGTPLPQEYLVGRSEGQNGLDAVRAAQRLNPDDAITDASPVGVSGYSQGGQAAGWVQELQPDYAPEINLKGAIIDAPVQDMVAQIEHLNGNPTAGAGFGLAGMQGTSDAFGLDIRDYLTDTGKKVYERLNASCTVEDIAGFGTITTADVTDPDVLQQPQFRDALKESLLGTKKPGAPAYIYHGSADTIVPANFGPALFSGWCQQGADVEFTQLPAQEHLSGNITGTPAAIDWMAKRLAGEPPRSGCVRGSQIPVT</sequence>
<dbReference type="PANTHER" id="PTHR34853:SF1">
    <property type="entry name" value="LIPASE 5"/>
    <property type="match status" value="1"/>
</dbReference>
<evidence type="ECO:0000313" key="1">
    <source>
        <dbReference type="EMBL" id="MEQ3540769.1"/>
    </source>
</evidence>
<dbReference type="Gene3D" id="1.10.260.130">
    <property type="match status" value="1"/>
</dbReference>
<dbReference type="EMBL" id="JBEDNP010000010">
    <property type="protein sequence ID" value="MEQ3540769.1"/>
    <property type="molecule type" value="Genomic_DNA"/>
</dbReference>
<gene>
    <name evidence="1" type="ORF">WHI96_18325</name>
</gene>
<dbReference type="PANTHER" id="PTHR34853">
    <property type="match status" value="1"/>
</dbReference>
<name>A0ABV1JXT1_9PSEU</name>
<comment type="caution">
    <text evidence="1">The sequence shown here is derived from an EMBL/GenBank/DDBJ whole genome shotgun (WGS) entry which is preliminary data.</text>
</comment>
<dbReference type="InterPro" id="IPR005152">
    <property type="entry name" value="Lipase_secreted"/>
</dbReference>
<organism evidence="1 2">
    <name type="scientific">Pseudonocardia tropica</name>
    <dbReference type="NCBI Taxonomy" id="681289"/>
    <lineage>
        <taxon>Bacteria</taxon>
        <taxon>Bacillati</taxon>
        <taxon>Actinomycetota</taxon>
        <taxon>Actinomycetes</taxon>
        <taxon>Pseudonocardiales</taxon>
        <taxon>Pseudonocardiaceae</taxon>
        <taxon>Pseudonocardia</taxon>
    </lineage>
</organism>
<dbReference type="SUPFAM" id="SSF53474">
    <property type="entry name" value="alpha/beta-Hydrolases"/>
    <property type="match status" value="1"/>
</dbReference>
<accession>A0ABV1JXT1</accession>
<protein>
    <submittedName>
        <fullName evidence="1">Lipase family protein</fullName>
    </submittedName>
</protein>